<organism evidence="2 3">
    <name type="scientific">Xanthomonas campestris pv. phaseoli</name>
    <dbReference type="NCBI Taxonomy" id="317013"/>
    <lineage>
        <taxon>Bacteria</taxon>
        <taxon>Pseudomonadati</taxon>
        <taxon>Pseudomonadota</taxon>
        <taxon>Gammaproteobacteria</taxon>
        <taxon>Lysobacterales</taxon>
        <taxon>Lysobacteraceae</taxon>
        <taxon>Xanthomonas</taxon>
    </lineage>
</organism>
<sequence>MIASDDSTLLKILMRENAAALMVSMRIGRS</sequence>
<evidence type="ECO:0000313" key="1">
    <source>
        <dbReference type="EMBL" id="SON87272.1"/>
    </source>
</evidence>
<keyword evidence="4" id="KW-1185">Reference proteome</keyword>
<dbReference type="EMBL" id="OCYS01000116">
    <property type="protein sequence ID" value="SON91570.1"/>
    <property type="molecule type" value="Genomic_DNA"/>
</dbReference>
<dbReference type="EMBL" id="OCYT01000139">
    <property type="protein sequence ID" value="SON87272.1"/>
    <property type="molecule type" value="Genomic_DNA"/>
</dbReference>
<proteinExistence type="predicted"/>
<evidence type="ECO:0000313" key="2">
    <source>
        <dbReference type="EMBL" id="SON91570.1"/>
    </source>
</evidence>
<comment type="caution">
    <text evidence="2">The sequence shown here is derived from an EMBL/GenBank/DDBJ whole genome shotgun (WGS) entry which is preliminary data.</text>
</comment>
<evidence type="ECO:0000313" key="3">
    <source>
        <dbReference type="Proteomes" id="UP000234166"/>
    </source>
</evidence>
<dbReference type="Proteomes" id="UP000234181">
    <property type="component" value="Unassembled WGS sequence"/>
</dbReference>
<dbReference type="AlphaFoldDB" id="A0AB38E521"/>
<accession>A0AB38E521</accession>
<protein>
    <submittedName>
        <fullName evidence="2">Uncharacterized protein</fullName>
    </submittedName>
</protein>
<evidence type="ECO:0000313" key="4">
    <source>
        <dbReference type="Proteomes" id="UP000234181"/>
    </source>
</evidence>
<reference evidence="3 4" key="1">
    <citation type="submission" date="2017-10" db="EMBL/GenBank/DDBJ databases">
        <authorList>
            <person name="Regsiter A."/>
            <person name="William W."/>
        </authorList>
    </citation>
    <scope>NUCLEOTIDE SEQUENCE [LARGE SCALE GENOMIC DNA]</scope>
    <source>
        <strain evidence="1 4">CFBP6984</strain>
        <strain evidence="2 3">CFBP7430</strain>
    </source>
</reference>
<name>A0AB38E521_XANCH</name>
<dbReference type="Proteomes" id="UP000234166">
    <property type="component" value="Unassembled WGS sequence"/>
</dbReference>
<gene>
    <name evidence="1" type="ORF">XAP6984_80004</name>
    <name evidence="2" type="ORF">XAP7430_60004</name>
</gene>